<reference evidence="3" key="1">
    <citation type="journal article" date="2013" name="Nature">
        <title>Draft genome of the wheat A-genome progenitor Triticum urartu.</title>
        <authorList>
            <person name="Ling H.Q."/>
            <person name="Zhao S."/>
            <person name="Liu D."/>
            <person name="Wang J."/>
            <person name="Sun H."/>
            <person name="Zhang C."/>
            <person name="Fan H."/>
            <person name="Li D."/>
            <person name="Dong L."/>
            <person name="Tao Y."/>
            <person name="Gao C."/>
            <person name="Wu H."/>
            <person name="Li Y."/>
            <person name="Cui Y."/>
            <person name="Guo X."/>
            <person name="Zheng S."/>
            <person name="Wang B."/>
            <person name="Yu K."/>
            <person name="Liang Q."/>
            <person name="Yang W."/>
            <person name="Lou X."/>
            <person name="Chen J."/>
            <person name="Feng M."/>
            <person name="Jian J."/>
            <person name="Zhang X."/>
            <person name="Luo G."/>
            <person name="Jiang Y."/>
            <person name="Liu J."/>
            <person name="Wang Z."/>
            <person name="Sha Y."/>
            <person name="Zhang B."/>
            <person name="Wu H."/>
            <person name="Tang D."/>
            <person name="Shen Q."/>
            <person name="Xue P."/>
            <person name="Zou S."/>
            <person name="Wang X."/>
            <person name="Liu X."/>
            <person name="Wang F."/>
            <person name="Yang Y."/>
            <person name="An X."/>
            <person name="Dong Z."/>
            <person name="Zhang K."/>
            <person name="Zhang X."/>
            <person name="Luo M.C."/>
            <person name="Dvorak J."/>
            <person name="Tong Y."/>
            <person name="Wang J."/>
            <person name="Yang H."/>
            <person name="Li Z."/>
            <person name="Wang D."/>
            <person name="Zhang A."/>
            <person name="Wang J."/>
        </authorList>
    </citation>
    <scope>NUCLEOTIDE SEQUENCE</scope>
    <source>
        <strain evidence="3">cv. G1812</strain>
    </source>
</reference>
<reference evidence="2" key="2">
    <citation type="submission" date="2018-03" db="EMBL/GenBank/DDBJ databases">
        <title>The Triticum urartu genome reveals the dynamic nature of wheat genome evolution.</title>
        <authorList>
            <person name="Ling H."/>
            <person name="Ma B."/>
            <person name="Shi X."/>
            <person name="Liu H."/>
            <person name="Dong L."/>
            <person name="Sun H."/>
            <person name="Cao Y."/>
            <person name="Gao Q."/>
            <person name="Zheng S."/>
            <person name="Li Y."/>
            <person name="Yu Y."/>
            <person name="Du H."/>
            <person name="Qi M."/>
            <person name="Li Y."/>
            <person name="Yu H."/>
            <person name="Cui Y."/>
            <person name="Wang N."/>
            <person name="Chen C."/>
            <person name="Wu H."/>
            <person name="Zhao Y."/>
            <person name="Zhang J."/>
            <person name="Li Y."/>
            <person name="Zhou W."/>
            <person name="Zhang B."/>
            <person name="Hu W."/>
            <person name="Eijk M."/>
            <person name="Tang J."/>
            <person name="Witsenboer H."/>
            <person name="Zhao S."/>
            <person name="Li Z."/>
            <person name="Zhang A."/>
            <person name="Wang D."/>
            <person name="Liang C."/>
        </authorList>
    </citation>
    <scope>NUCLEOTIDE SEQUENCE [LARGE SCALE GENOMIC DNA]</scope>
    <source>
        <strain evidence="2">cv. G1812</strain>
    </source>
</reference>
<dbReference type="EnsemblPlants" id="TuG1812G0600003947.01.T01">
    <property type="protein sequence ID" value="TuG1812G0600003947.01.T01.cds301507"/>
    <property type="gene ID" value="TuG1812G0600003947.01"/>
</dbReference>
<feature type="transmembrane region" description="Helical" evidence="1">
    <location>
        <begin position="32"/>
        <end position="53"/>
    </location>
</feature>
<sequence>MRVHKHVNAQVIKKKQNYLKQKSELVFTSDDFIFLLVFFRKAFFFFPFSGFLWQPVLLCPLWPHMLQVILVPCFDIFFPFGASPSSLFLSLFLGLPGILTYPGACGLGLSEIGHLSCPSTGSKQCSYIFLNCSTE</sequence>
<evidence type="ECO:0000313" key="3">
    <source>
        <dbReference type="Proteomes" id="UP000015106"/>
    </source>
</evidence>
<keyword evidence="1" id="KW-0812">Transmembrane</keyword>
<organism evidence="2 3">
    <name type="scientific">Triticum urartu</name>
    <name type="common">Red wild einkorn</name>
    <name type="synonym">Crithodium urartu</name>
    <dbReference type="NCBI Taxonomy" id="4572"/>
    <lineage>
        <taxon>Eukaryota</taxon>
        <taxon>Viridiplantae</taxon>
        <taxon>Streptophyta</taxon>
        <taxon>Embryophyta</taxon>
        <taxon>Tracheophyta</taxon>
        <taxon>Spermatophyta</taxon>
        <taxon>Magnoliopsida</taxon>
        <taxon>Liliopsida</taxon>
        <taxon>Poales</taxon>
        <taxon>Poaceae</taxon>
        <taxon>BOP clade</taxon>
        <taxon>Pooideae</taxon>
        <taxon>Triticodae</taxon>
        <taxon>Triticeae</taxon>
        <taxon>Triticinae</taxon>
        <taxon>Triticum</taxon>
    </lineage>
</organism>
<protein>
    <submittedName>
        <fullName evidence="2">Uncharacterized protein</fullName>
    </submittedName>
</protein>
<evidence type="ECO:0000256" key="1">
    <source>
        <dbReference type="SAM" id="Phobius"/>
    </source>
</evidence>
<dbReference type="AlphaFoldDB" id="A0A8R7QWS2"/>
<keyword evidence="1" id="KW-0472">Membrane</keyword>
<accession>A0A8R7QWS2</accession>
<proteinExistence type="predicted"/>
<keyword evidence="3" id="KW-1185">Reference proteome</keyword>
<dbReference type="Proteomes" id="UP000015106">
    <property type="component" value="Chromosome 6"/>
</dbReference>
<dbReference type="Gramene" id="TuG1812G0600003947.01.T01">
    <property type="protein sequence ID" value="TuG1812G0600003947.01.T01.cds301507"/>
    <property type="gene ID" value="TuG1812G0600003947.01"/>
</dbReference>
<feature type="transmembrane region" description="Helical" evidence="1">
    <location>
        <begin position="88"/>
        <end position="109"/>
    </location>
</feature>
<keyword evidence="1" id="KW-1133">Transmembrane helix</keyword>
<reference evidence="2" key="3">
    <citation type="submission" date="2022-06" db="UniProtKB">
        <authorList>
            <consortium name="EnsemblPlants"/>
        </authorList>
    </citation>
    <scope>IDENTIFICATION</scope>
</reference>
<evidence type="ECO:0000313" key="2">
    <source>
        <dbReference type="EnsemblPlants" id="TuG1812G0600003947.01.T01.cds301507"/>
    </source>
</evidence>
<name>A0A8R7QWS2_TRIUA</name>